<comment type="subcellular location">
    <subcellularLocation>
        <location evidence="1 6">Membrane</location>
        <topology evidence="1 6">Multi-pass membrane protein</topology>
    </subcellularLocation>
</comment>
<keyword evidence="2 6" id="KW-0813">Transport</keyword>
<evidence type="ECO:0000256" key="1">
    <source>
        <dbReference type="ARBA" id="ARBA00004141"/>
    </source>
</evidence>
<dbReference type="EMBL" id="WEGH01000002">
    <property type="protein sequence ID" value="MQY05896.1"/>
    <property type="molecule type" value="Genomic_DNA"/>
</dbReference>
<evidence type="ECO:0000256" key="3">
    <source>
        <dbReference type="ARBA" id="ARBA00022692"/>
    </source>
</evidence>
<protein>
    <recommendedName>
        <fullName evidence="6">Phosphate transporter</fullName>
    </recommendedName>
</protein>
<dbReference type="GO" id="GO:0005315">
    <property type="term" value="F:phosphate transmembrane transporter activity"/>
    <property type="evidence" value="ECO:0007669"/>
    <property type="project" value="InterPro"/>
</dbReference>
<organism evidence="8 9">
    <name type="scientific">Actinomadura macrotermitis</name>
    <dbReference type="NCBI Taxonomy" id="2585200"/>
    <lineage>
        <taxon>Bacteria</taxon>
        <taxon>Bacillati</taxon>
        <taxon>Actinomycetota</taxon>
        <taxon>Actinomycetes</taxon>
        <taxon>Streptosporangiales</taxon>
        <taxon>Thermomonosporaceae</taxon>
        <taxon>Actinomadura</taxon>
    </lineage>
</organism>
<dbReference type="OrthoDB" id="9779554at2"/>
<dbReference type="Proteomes" id="UP000487268">
    <property type="component" value="Unassembled WGS sequence"/>
</dbReference>
<reference evidence="8 9" key="1">
    <citation type="submission" date="2019-10" db="EMBL/GenBank/DDBJ databases">
        <title>Actinomadura rubteroloni sp. nov. and Actinomadura macrotermitis sp. nov., isolated from the gut of fungus growing-termite Macrotermes natalensis.</title>
        <authorList>
            <person name="Benndorf R."/>
            <person name="Martin K."/>
            <person name="Kuefner M."/>
            <person name="De Beer W."/>
            <person name="Kaster A.-K."/>
            <person name="Vollmers J."/>
            <person name="Poulsen M."/>
            <person name="Beemelmanns C."/>
        </authorList>
    </citation>
    <scope>NUCLEOTIDE SEQUENCE [LARGE SCALE GENOMIC DNA]</scope>
    <source>
        <strain evidence="8 9">RB68</strain>
    </source>
</reference>
<feature type="transmembrane region" description="Helical" evidence="6">
    <location>
        <begin position="306"/>
        <end position="324"/>
    </location>
</feature>
<evidence type="ECO:0000256" key="7">
    <source>
        <dbReference type="SAM" id="MobiDB-lite"/>
    </source>
</evidence>
<evidence type="ECO:0000256" key="2">
    <source>
        <dbReference type="ARBA" id="ARBA00022448"/>
    </source>
</evidence>
<evidence type="ECO:0000256" key="5">
    <source>
        <dbReference type="ARBA" id="ARBA00023136"/>
    </source>
</evidence>
<evidence type="ECO:0000256" key="4">
    <source>
        <dbReference type="ARBA" id="ARBA00022989"/>
    </source>
</evidence>
<evidence type="ECO:0000313" key="9">
    <source>
        <dbReference type="Proteomes" id="UP000487268"/>
    </source>
</evidence>
<dbReference type="RefSeq" id="WP_153534228.1">
    <property type="nucleotide sequence ID" value="NZ_WEGH01000002.1"/>
</dbReference>
<feature type="transmembrane region" description="Helical" evidence="6">
    <location>
        <begin position="134"/>
        <end position="160"/>
    </location>
</feature>
<feature type="transmembrane region" description="Helical" evidence="6">
    <location>
        <begin position="330"/>
        <end position="351"/>
    </location>
</feature>
<name>A0A7K0BXT4_9ACTN</name>
<proteinExistence type="inferred from homology"/>
<dbReference type="GO" id="GO:0035435">
    <property type="term" value="P:phosphate ion transmembrane transport"/>
    <property type="evidence" value="ECO:0007669"/>
    <property type="project" value="TreeGrafter"/>
</dbReference>
<keyword evidence="3 6" id="KW-0812">Transmembrane</keyword>
<feature type="region of interest" description="Disordered" evidence="7">
    <location>
        <begin position="366"/>
        <end position="402"/>
    </location>
</feature>
<feature type="transmembrane region" description="Helical" evidence="6">
    <location>
        <begin position="46"/>
        <end position="64"/>
    </location>
</feature>
<feature type="compositionally biased region" description="Basic and acidic residues" evidence="7">
    <location>
        <begin position="386"/>
        <end position="396"/>
    </location>
</feature>
<evidence type="ECO:0000313" key="8">
    <source>
        <dbReference type="EMBL" id="MQY05896.1"/>
    </source>
</evidence>
<gene>
    <name evidence="8" type="ORF">ACRB68_39750</name>
</gene>
<evidence type="ECO:0000256" key="6">
    <source>
        <dbReference type="RuleBase" id="RU363058"/>
    </source>
</evidence>
<dbReference type="PANTHER" id="PTHR11101:SF80">
    <property type="entry name" value="PHOSPHATE TRANSPORTER"/>
    <property type="match status" value="1"/>
</dbReference>
<dbReference type="Pfam" id="PF01384">
    <property type="entry name" value="PHO4"/>
    <property type="match status" value="2"/>
</dbReference>
<sequence>MDLTTAGLIGLIALALLFDYTNGFHDSANSVATVIATHVLRPRFAVAWAASFNFVAFLVFGTGVADTVGSTVRGEYVGQAVVFAALLGAITWNYVSWHFGLPVSSSHALIGGLVGAGLARGGPDAIKASSVEKALVFLVVSPVAGLVVAAALMTALRLLLRGRPARRTERRFRWAQLASSAAVSLGHGGNDAQKTMGVIVALLVASGRLHTWHVPVWVMAGAAGAIALGTYSGGWRIIRTMGTRITELRPVSGFTAETAAATALFASTAIGAPVSTTHTVAGAITGAGAANSGAPVNWRVFGRMSIAWVLTIPCSAAVAALAYGGTRLGAASWAVLGGYLLLVAGFVAVSLRTSPKAGDVAPATGEELHFPMRPGSGSVIGHHAPKRPEDAPDRRISAGLPL</sequence>
<keyword evidence="9" id="KW-1185">Reference proteome</keyword>
<feature type="transmembrane region" description="Helical" evidence="6">
    <location>
        <begin position="209"/>
        <end position="231"/>
    </location>
</feature>
<dbReference type="PANTHER" id="PTHR11101">
    <property type="entry name" value="PHOSPHATE TRANSPORTER"/>
    <property type="match status" value="1"/>
</dbReference>
<dbReference type="AlphaFoldDB" id="A0A7K0BXT4"/>
<keyword evidence="5 6" id="KW-0472">Membrane</keyword>
<feature type="transmembrane region" description="Helical" evidence="6">
    <location>
        <begin position="76"/>
        <end position="95"/>
    </location>
</feature>
<comment type="similarity">
    <text evidence="6">Belongs to the inorganic phosphate transporter (PiT) (TC 2.A.20) family.</text>
</comment>
<keyword evidence="6" id="KW-0592">Phosphate transport</keyword>
<dbReference type="GO" id="GO:0016020">
    <property type="term" value="C:membrane"/>
    <property type="evidence" value="ECO:0007669"/>
    <property type="project" value="UniProtKB-SubCell"/>
</dbReference>
<dbReference type="InterPro" id="IPR001204">
    <property type="entry name" value="Phos_transporter"/>
</dbReference>
<accession>A0A7K0BXT4</accession>
<keyword evidence="4 6" id="KW-1133">Transmembrane helix</keyword>
<comment type="caution">
    <text evidence="8">The sequence shown here is derived from an EMBL/GenBank/DDBJ whole genome shotgun (WGS) entry which is preliminary data.</text>
</comment>